<organism evidence="1 2">
    <name type="scientific">Dictyobacter alpinus</name>
    <dbReference type="NCBI Taxonomy" id="2014873"/>
    <lineage>
        <taxon>Bacteria</taxon>
        <taxon>Bacillati</taxon>
        <taxon>Chloroflexota</taxon>
        <taxon>Ktedonobacteria</taxon>
        <taxon>Ktedonobacterales</taxon>
        <taxon>Dictyobacteraceae</taxon>
        <taxon>Dictyobacter</taxon>
    </lineage>
</organism>
<dbReference type="AlphaFoldDB" id="A0A402AZP1"/>
<gene>
    <name evidence="1" type="ORF">KDA_00210</name>
</gene>
<comment type="caution">
    <text evidence="1">The sequence shown here is derived from an EMBL/GenBank/DDBJ whole genome shotgun (WGS) entry which is preliminary data.</text>
</comment>
<dbReference type="Proteomes" id="UP000287171">
    <property type="component" value="Unassembled WGS sequence"/>
</dbReference>
<sequence>MRGTVYTLFERQQNNRGINLEIIKKRLKALKIETPSWGDDDSGTR</sequence>
<reference evidence="2" key="1">
    <citation type="submission" date="2018-12" db="EMBL/GenBank/DDBJ databases">
        <title>Tengunoibacter tsumagoiensis gen. nov., sp. nov., Dictyobacter kobayashii sp. nov., D. alpinus sp. nov., and D. joshuensis sp. nov. and description of Dictyobacteraceae fam. nov. within the order Ktedonobacterales isolated from Tengu-no-mugimeshi.</title>
        <authorList>
            <person name="Wang C.M."/>
            <person name="Zheng Y."/>
            <person name="Sakai Y."/>
            <person name="Toyoda A."/>
            <person name="Minakuchi Y."/>
            <person name="Abe K."/>
            <person name="Yokota A."/>
            <person name="Yabe S."/>
        </authorList>
    </citation>
    <scope>NUCLEOTIDE SEQUENCE [LARGE SCALE GENOMIC DNA]</scope>
    <source>
        <strain evidence="2">Uno16</strain>
    </source>
</reference>
<accession>A0A402AZP1</accession>
<dbReference type="EMBL" id="BIFT01000001">
    <property type="protein sequence ID" value="GCE24537.1"/>
    <property type="molecule type" value="Genomic_DNA"/>
</dbReference>
<proteinExistence type="predicted"/>
<name>A0A402AZP1_9CHLR</name>
<evidence type="ECO:0000313" key="1">
    <source>
        <dbReference type="EMBL" id="GCE24537.1"/>
    </source>
</evidence>
<protein>
    <submittedName>
        <fullName evidence="1">Uncharacterized protein</fullName>
    </submittedName>
</protein>
<keyword evidence="2" id="KW-1185">Reference proteome</keyword>
<evidence type="ECO:0000313" key="2">
    <source>
        <dbReference type="Proteomes" id="UP000287171"/>
    </source>
</evidence>